<dbReference type="AlphaFoldDB" id="A0A420Y780"/>
<dbReference type="Proteomes" id="UP000275385">
    <property type="component" value="Unassembled WGS sequence"/>
</dbReference>
<accession>A0A420Y780</accession>
<comment type="caution">
    <text evidence="2">The sequence shown here is derived from an EMBL/GenBank/DDBJ whole genome shotgun (WGS) entry which is preliminary data.</text>
</comment>
<gene>
    <name evidence="2" type="ORF">DL546_003914</name>
</gene>
<feature type="compositionally biased region" description="Basic and acidic residues" evidence="1">
    <location>
        <begin position="273"/>
        <end position="288"/>
    </location>
</feature>
<reference evidence="2 3" key="1">
    <citation type="submission" date="2018-08" db="EMBL/GenBank/DDBJ databases">
        <title>Draft genome of the lignicolous fungus Coniochaeta pulveracea.</title>
        <authorList>
            <person name="Borstlap C.J."/>
            <person name="De Witt R.N."/>
            <person name="Botha A."/>
            <person name="Volschenk H."/>
        </authorList>
    </citation>
    <scope>NUCLEOTIDE SEQUENCE [LARGE SCALE GENOMIC DNA]</scope>
    <source>
        <strain evidence="2 3">CAB683</strain>
    </source>
</reference>
<dbReference type="Gene3D" id="3.10.260.10">
    <property type="entry name" value="Transcription regulator HTH, APSES-type DNA-binding domain"/>
    <property type="match status" value="1"/>
</dbReference>
<keyword evidence="3" id="KW-1185">Reference proteome</keyword>
<sequence length="303" mass="32273">MILYPQLVPPRRESNYLLQKKKPSGEAEPLDGLASIQFHGCPVAYEPDRGLINATQLLRAGKLAQANLTTFFRSFPSVDHITRQGNGTIRGTYVSFGTARLLCQKFQIDSTPLDHIQTVGPILEAAAGLERADNTPGLDVTGGADPLKGVDMLPSAGVDAFSARQRSTRASHFTAGGRPQQSTRASHLTAGAGYHRASYLNRSGAADDSLGGVVFTLASASRSSDNESIDSQLESQSEEDYYENCWLNPLHPLGGGPSFTQPLLEGAGSSEVPLREERTMGEQAKAETGEVGTSFGTIGHSPT</sequence>
<name>A0A420Y780_9PEZI</name>
<protein>
    <submittedName>
        <fullName evidence="2">Uncharacterized protein</fullName>
    </submittedName>
</protein>
<proteinExistence type="predicted"/>
<feature type="compositionally biased region" description="Polar residues" evidence="1">
    <location>
        <begin position="294"/>
        <end position="303"/>
    </location>
</feature>
<evidence type="ECO:0000313" key="2">
    <source>
        <dbReference type="EMBL" id="RKU43630.1"/>
    </source>
</evidence>
<feature type="region of interest" description="Disordered" evidence="1">
    <location>
        <begin position="266"/>
        <end position="303"/>
    </location>
</feature>
<dbReference type="OrthoDB" id="10551981at2759"/>
<evidence type="ECO:0000256" key="1">
    <source>
        <dbReference type="SAM" id="MobiDB-lite"/>
    </source>
</evidence>
<dbReference type="SUPFAM" id="SSF54616">
    <property type="entry name" value="DNA-binding domain of Mlu1-box binding protein MBP1"/>
    <property type="match status" value="1"/>
</dbReference>
<evidence type="ECO:0000313" key="3">
    <source>
        <dbReference type="Proteomes" id="UP000275385"/>
    </source>
</evidence>
<organism evidence="2 3">
    <name type="scientific">Coniochaeta pulveracea</name>
    <dbReference type="NCBI Taxonomy" id="177199"/>
    <lineage>
        <taxon>Eukaryota</taxon>
        <taxon>Fungi</taxon>
        <taxon>Dikarya</taxon>
        <taxon>Ascomycota</taxon>
        <taxon>Pezizomycotina</taxon>
        <taxon>Sordariomycetes</taxon>
        <taxon>Sordariomycetidae</taxon>
        <taxon>Coniochaetales</taxon>
        <taxon>Coniochaetaceae</taxon>
        <taxon>Coniochaeta</taxon>
    </lineage>
</organism>
<dbReference type="InterPro" id="IPR036887">
    <property type="entry name" value="HTH_APSES_sf"/>
</dbReference>
<dbReference type="EMBL" id="QVQW01000040">
    <property type="protein sequence ID" value="RKU43630.1"/>
    <property type="molecule type" value="Genomic_DNA"/>
</dbReference>
<dbReference type="GO" id="GO:0003677">
    <property type="term" value="F:DNA binding"/>
    <property type="evidence" value="ECO:0007669"/>
    <property type="project" value="InterPro"/>
</dbReference>